<comment type="caution">
    <text evidence="2">The sequence shown here is derived from an EMBL/GenBank/DDBJ whole genome shotgun (WGS) entry which is preliminary data.</text>
</comment>
<dbReference type="Proteomes" id="UP000269410">
    <property type="component" value="Unassembled WGS sequence"/>
</dbReference>
<gene>
    <name evidence="2" type="ORF">D6810_01745</name>
</gene>
<evidence type="ECO:0000256" key="1">
    <source>
        <dbReference type="SAM" id="Phobius"/>
    </source>
</evidence>
<sequence>MKHVFKNLKLNYPILIVFLVCLTVVVSTLLIVFSSSFFSNSSSLVGQSVESVVREENLRLGVKETRVGAKAFSESEKNEIFERILISDIASRLKVVRSTSPERINSVESLLNNENDNLLIVSISSSTGPKSSSCKALLELESPLLSSSLYTSSVSTYSVYRDEGFEMIKSHTKNQNGMVFEYSLIKNSSDGSSERIDYSGGKYAVKTLTPPQSLPFPRDLSKTNRGYDQMSLEEKIKAIFGSNVDLHGETKIDGRNAYIISSISSFPCTEPDIWSVVGQQPTTQLYDLVEDMFIDSKDFQLLRSVILLGGTSADDIVLTRDIRVESKKISRDEAERLFQFDYPSVDVRNVSYGDSGAYDWQKVRTEALKYYDTANFVFVRPRGRDGSNFKLGHTTLVGPFGDISNTPSHISDRNFYPEGEFGDKFFDYNKKYWISSKEVPRVAGYSFLNENSNEYVNVNVYQTKDVNKVVKYRYNINGDPVNVVLNTSDQNITAIKQPTKFGSALPGVEYDGYFLIFNLEDFVYVINVKDYNTGVPIDPMNLTYEIIRKGNERFEELDRAIRSS</sequence>
<keyword evidence="1" id="KW-0472">Membrane</keyword>
<evidence type="ECO:0000313" key="2">
    <source>
        <dbReference type="EMBL" id="RMD77197.1"/>
    </source>
</evidence>
<protein>
    <submittedName>
        <fullName evidence="2">Uncharacterized protein</fullName>
    </submittedName>
</protein>
<keyword evidence="1" id="KW-0812">Transmembrane</keyword>
<dbReference type="AlphaFoldDB" id="A0A3M0Z0M7"/>
<evidence type="ECO:0000313" key="3">
    <source>
        <dbReference type="Proteomes" id="UP000269410"/>
    </source>
</evidence>
<feature type="transmembrane region" description="Helical" evidence="1">
    <location>
        <begin position="12"/>
        <end position="33"/>
    </location>
</feature>
<reference evidence="2 3" key="1">
    <citation type="submission" date="2018-10" db="EMBL/GenBank/DDBJ databases">
        <title>Thermophilic Lithotrophy and Phototrophy in an Intertidal, Iron-rich, Geothermal Spring.</title>
        <authorList>
            <person name="Ward L.M."/>
            <person name="Idei A."/>
            <person name="Nakagawa M."/>
            <person name="Ueno Y."/>
            <person name="Fischer W."/>
            <person name="Mcglynn S.E."/>
        </authorList>
    </citation>
    <scope>NUCLEOTIDE SEQUENCE [LARGE SCALE GENOMIC DNA]</scope>
    <source>
        <strain evidence="2">J137</strain>
    </source>
</reference>
<organism evidence="2 3">
    <name type="scientific">Candidatus Dojkabacteria bacterium</name>
    <dbReference type="NCBI Taxonomy" id="2099670"/>
    <lineage>
        <taxon>Bacteria</taxon>
        <taxon>Candidatus Dojkabacteria</taxon>
    </lineage>
</organism>
<keyword evidence="1" id="KW-1133">Transmembrane helix</keyword>
<name>A0A3M0Z0M7_9BACT</name>
<accession>A0A3M0Z0M7</accession>
<proteinExistence type="predicted"/>
<dbReference type="EMBL" id="RFKV01000056">
    <property type="protein sequence ID" value="RMD77197.1"/>
    <property type="molecule type" value="Genomic_DNA"/>
</dbReference>